<dbReference type="AlphaFoldDB" id="A0A5E7AVS7"/>
<organism evidence="2 3">
    <name type="scientific">Pseudomonas fluorescens</name>
    <dbReference type="NCBI Taxonomy" id="294"/>
    <lineage>
        <taxon>Bacteria</taxon>
        <taxon>Pseudomonadati</taxon>
        <taxon>Pseudomonadota</taxon>
        <taxon>Gammaproteobacteria</taxon>
        <taxon>Pseudomonadales</taxon>
        <taxon>Pseudomonadaceae</taxon>
        <taxon>Pseudomonas</taxon>
    </lineage>
</organism>
<dbReference type="InterPro" id="IPR029052">
    <property type="entry name" value="Metallo-depent_PP-like"/>
</dbReference>
<reference evidence="2 3" key="1">
    <citation type="submission" date="2019-09" db="EMBL/GenBank/DDBJ databases">
        <authorList>
            <person name="Chandra G."/>
            <person name="Truman W A."/>
        </authorList>
    </citation>
    <scope>NUCLEOTIDE SEQUENCE [LARGE SCALE GENOMIC DNA]</scope>
    <source>
        <strain evidence="2">PS710</strain>
    </source>
</reference>
<evidence type="ECO:0000313" key="2">
    <source>
        <dbReference type="EMBL" id="VVN80647.1"/>
    </source>
</evidence>
<dbReference type="PANTHER" id="PTHR37844">
    <property type="entry name" value="SER/THR PROTEIN PHOSPHATASE SUPERFAMILY (AFU_ORTHOLOGUE AFUA_1G14840)"/>
    <property type="match status" value="1"/>
</dbReference>
<accession>A0A5E7AVS7</accession>
<dbReference type="PANTHER" id="PTHR37844:SF2">
    <property type="entry name" value="SER_THR PROTEIN PHOSPHATASE SUPERFAMILY (AFU_ORTHOLOGUE AFUA_1G14840)"/>
    <property type="match status" value="1"/>
</dbReference>
<evidence type="ECO:0000259" key="1">
    <source>
        <dbReference type="Pfam" id="PF00149"/>
    </source>
</evidence>
<gene>
    <name evidence="2" type="ORF">PS710_01090</name>
</gene>
<dbReference type="Gene3D" id="3.60.21.10">
    <property type="match status" value="1"/>
</dbReference>
<dbReference type="GO" id="GO:0016787">
    <property type="term" value="F:hydrolase activity"/>
    <property type="evidence" value="ECO:0007669"/>
    <property type="project" value="InterPro"/>
</dbReference>
<protein>
    <recommendedName>
        <fullName evidence="1">Calcineurin-like phosphoesterase domain-containing protein</fullName>
    </recommendedName>
</protein>
<dbReference type="InterPro" id="IPR004843">
    <property type="entry name" value="Calcineurin-like_PHP"/>
</dbReference>
<dbReference type="RefSeq" id="WP_150763536.1">
    <property type="nucleotide sequence ID" value="NZ_CABVHW010000002.1"/>
</dbReference>
<proteinExistence type="predicted"/>
<dbReference type="EMBL" id="CABVHW010000002">
    <property type="protein sequence ID" value="VVN80647.1"/>
    <property type="molecule type" value="Genomic_DNA"/>
</dbReference>
<name>A0A5E7AVS7_PSEFL</name>
<dbReference type="Pfam" id="PF00149">
    <property type="entry name" value="Metallophos"/>
    <property type="match status" value="1"/>
</dbReference>
<dbReference type="SUPFAM" id="SSF56300">
    <property type="entry name" value="Metallo-dependent phosphatases"/>
    <property type="match status" value="1"/>
</dbReference>
<sequence>MKIQIYSDLHLGFAPFEPAITDADVVILAGDIDIKSRGVVWANDTFQCPVIYVCGNHEYYGGHIDHTLQKMRDAAAPHVHVLENETVILNQTRFLVTTAWTDYSSTGDVVAAKRIAWDWMNDFTVIRTDANFRRLRPDDLIAKSKAAYAWLTDELDKPFAGKTVVVTHHAPTLEYVSGDFPEHLIAAYANNWPELLNKADLWIYGHTHIAADFVKGGCRVVSNPRGYPSEDTGFDQELQIDIG</sequence>
<evidence type="ECO:0000313" key="3">
    <source>
        <dbReference type="Proteomes" id="UP000381093"/>
    </source>
</evidence>
<feature type="domain" description="Calcineurin-like phosphoesterase" evidence="1">
    <location>
        <begin position="1"/>
        <end position="209"/>
    </location>
</feature>
<dbReference type="Proteomes" id="UP000381093">
    <property type="component" value="Unassembled WGS sequence"/>
</dbReference>